<comment type="similarity">
    <text evidence="3">Belongs to the AEP2 family.</text>
</comment>
<comment type="function">
    <text evidence="1">Required for translation of the mitochondrial OLI1 transcript coding for the mitochondrial ATP synthase subunit 9.</text>
</comment>
<evidence type="ECO:0000256" key="3">
    <source>
        <dbReference type="ARBA" id="ARBA00009790"/>
    </source>
</evidence>
<evidence type="ECO:0000256" key="5">
    <source>
        <dbReference type="ARBA" id="ARBA00019258"/>
    </source>
</evidence>
<evidence type="ECO:0000256" key="2">
    <source>
        <dbReference type="ARBA" id="ARBA00004173"/>
    </source>
</evidence>
<evidence type="ECO:0000313" key="9">
    <source>
        <dbReference type="EMBL" id="CDP37903.1"/>
    </source>
</evidence>
<dbReference type="PhylomeDB" id="A0A060TAA2"/>
<dbReference type="InterPro" id="IPR011990">
    <property type="entry name" value="TPR-like_helical_dom_sf"/>
</dbReference>
<dbReference type="PANTHER" id="PTHR47942">
    <property type="entry name" value="TETRATRICOPEPTIDE REPEAT (TPR)-LIKE SUPERFAMILY PROTEIN-RELATED"/>
    <property type="match status" value="1"/>
</dbReference>
<proteinExistence type="inferred from homology"/>
<dbReference type="Pfam" id="PF12921">
    <property type="entry name" value="ATP13"/>
    <property type="match status" value="1"/>
</dbReference>
<evidence type="ECO:0000256" key="1">
    <source>
        <dbReference type="ARBA" id="ARBA00002412"/>
    </source>
</evidence>
<keyword evidence="8" id="KW-0496">Mitochondrion</keyword>
<dbReference type="AlphaFoldDB" id="A0A060TAA2"/>
<keyword evidence="7" id="KW-0809">Transit peptide</keyword>
<reference evidence="9" key="2">
    <citation type="submission" date="2014-06" db="EMBL/GenBank/DDBJ databases">
        <title>The complete genome of Blastobotrys (Arxula) adeninivorans LS3 - a yeast of biotechnological interest.</title>
        <authorList>
            <person name="Kunze G."/>
            <person name="Gaillardin C."/>
            <person name="Czernicka M."/>
            <person name="Durrens P."/>
            <person name="Martin T."/>
            <person name="Boer E."/>
            <person name="Gabaldon T."/>
            <person name="Cruz J."/>
            <person name="Talla E."/>
            <person name="Marck C."/>
            <person name="Goffeau A."/>
            <person name="Barbe V."/>
            <person name="Baret P."/>
            <person name="Baronian K."/>
            <person name="Beier S."/>
            <person name="Bleykasten C."/>
            <person name="Bode R."/>
            <person name="Casaregola S."/>
            <person name="Despons L."/>
            <person name="Fairhead C."/>
            <person name="Giersberg M."/>
            <person name="Gierski P."/>
            <person name="Hahnel U."/>
            <person name="Hartmann A."/>
            <person name="Jankowska D."/>
            <person name="Jubin C."/>
            <person name="Jung P."/>
            <person name="Lafontaine I."/>
            <person name="Leh-Louis V."/>
            <person name="Lemaire M."/>
            <person name="Marcet-Houben M."/>
            <person name="Mascher M."/>
            <person name="Morel G."/>
            <person name="Richard G.-F."/>
            <person name="Riechen J."/>
            <person name="Sacerdot C."/>
            <person name="Sarkar A."/>
            <person name="Savel G."/>
            <person name="Schacherer J."/>
            <person name="Sherman D."/>
            <person name="Straub M.-L."/>
            <person name="Stein N."/>
            <person name="Thierry A."/>
            <person name="Trautwein-Schult A."/>
            <person name="Westhof E."/>
            <person name="Worch S."/>
            <person name="Dujon B."/>
            <person name="Souciet J.-L."/>
            <person name="Wincker P."/>
            <person name="Scholz U."/>
            <person name="Neuveglise N."/>
        </authorList>
    </citation>
    <scope>NUCLEOTIDE SEQUENCE</scope>
    <source>
        <strain evidence="9">LS3</strain>
    </source>
</reference>
<dbReference type="Gene3D" id="1.25.40.10">
    <property type="entry name" value="Tetratricopeptide repeat domain"/>
    <property type="match status" value="1"/>
</dbReference>
<dbReference type="GO" id="GO:0005739">
    <property type="term" value="C:mitochondrion"/>
    <property type="evidence" value="ECO:0007669"/>
    <property type="project" value="UniProtKB-SubCell"/>
</dbReference>
<name>A0A060TAA2_BLAAD</name>
<keyword evidence="6" id="KW-0677">Repeat</keyword>
<dbReference type="InterPro" id="IPR051222">
    <property type="entry name" value="PPR/CCM1_RNA-binding"/>
</dbReference>
<organism evidence="9">
    <name type="scientific">Blastobotrys adeninivorans</name>
    <name type="common">Yeast</name>
    <name type="synonym">Arxula adeninivorans</name>
    <dbReference type="NCBI Taxonomy" id="409370"/>
    <lineage>
        <taxon>Eukaryota</taxon>
        <taxon>Fungi</taxon>
        <taxon>Dikarya</taxon>
        <taxon>Ascomycota</taxon>
        <taxon>Saccharomycotina</taxon>
        <taxon>Dipodascomycetes</taxon>
        <taxon>Dipodascales</taxon>
        <taxon>Trichomonascaceae</taxon>
        <taxon>Blastobotrys</taxon>
    </lineage>
</organism>
<dbReference type="InterPro" id="IPR024319">
    <property type="entry name" value="ATPase_expression_mit"/>
</dbReference>
<reference evidence="9" key="1">
    <citation type="submission" date="2014-02" db="EMBL/GenBank/DDBJ databases">
        <authorList>
            <person name="Genoscope - CEA"/>
        </authorList>
    </citation>
    <scope>NUCLEOTIDE SEQUENCE</scope>
    <source>
        <strain evidence="9">LS3</strain>
    </source>
</reference>
<evidence type="ECO:0000256" key="8">
    <source>
        <dbReference type="ARBA" id="ARBA00023128"/>
    </source>
</evidence>
<accession>A0A060TAA2</accession>
<evidence type="ECO:0000256" key="4">
    <source>
        <dbReference type="ARBA" id="ARBA00011657"/>
    </source>
</evidence>
<gene>
    <name evidence="9" type="ORF">GNLVRS02_ARAD1D22220g</name>
</gene>
<evidence type="ECO:0000256" key="6">
    <source>
        <dbReference type="ARBA" id="ARBA00022737"/>
    </source>
</evidence>
<evidence type="ECO:0000256" key="7">
    <source>
        <dbReference type="ARBA" id="ARBA00022946"/>
    </source>
</evidence>
<dbReference type="EMBL" id="HG937694">
    <property type="protein sequence ID" value="CDP37903.1"/>
    <property type="molecule type" value="Genomic_DNA"/>
</dbReference>
<comment type="subcellular location">
    <subcellularLocation>
        <location evidence="2">Mitochondrion</location>
    </subcellularLocation>
</comment>
<protein>
    <recommendedName>
        <fullName evidence="5">ATPase expression protein 2, mitochondrial</fullName>
    </recommendedName>
</protein>
<sequence>MLGRCSTRPAKLRLSRLGHFRLLSGKSVHEIAPSSLDGDNSKVPELIDGRVKNLWPQADMALPASETIFNKFGQFSRRLHHWESNAAHLSETLAERPEKVWEEFSALYRQNEQLLSSFGMIRCTKLMNIVTRESEARLAWGRANLIANAVQKGGKKLSPPMYSILIRAAYRSRKFDKVFQLWQECGQSEFSRTTGVWNSYIAATCGCYNLDYGFNPKSSKYSAEDVLTPIHNDALDLLSQMIAEGLHANARTYELLISSFAFKQDIDSIRTIVTSVWGSPTDNASAPIAKYGSVTHPHVATLTAIVRAFARCGEFQEGVAYADWLRKRFSVNLSNKEAIAFWKNSLNWALWTASPKGNTDPATFDSVWSAAINSFNVNPNRVMLYARLAHLEKNREYDSGRMGNFIELLNVARQSKNLGPYERDKLLKKFVHRIARNLAIRGYDARAIKLVNDLSPHSPKLREFRSHFFTYLDKSWRHNLRRRLLPRSLKTARANAT</sequence>
<comment type="subunit">
    <text evidence="4">Binds to the 5'UTR of the OLI1 mRNA.</text>
</comment>